<name>F2RCK3_STRVP</name>
<dbReference type="GeneID" id="51861661"/>
<accession>F2RCK3</accession>
<dbReference type="PATRIC" id="fig|953739.5.peg.3140"/>
<proteinExistence type="predicted"/>
<gene>
    <name evidence="2" type="ordered locus">SVEN_1074</name>
</gene>
<sequence length="645" mass="70329">MSESTWTGVQGSTGPLNTGTGDQHNHLTQNYFHDVAPPGAPPLRPLAADHLRWLDRRFVPPFGMTDAQDVLSTTGTLLLDGAPGSGRNATARVLLHRTPGPRVPRTITVDRQDADAELDGSYLGEGDRLLLDLADAGPDRWEAAHDRLPALHQVVQERGARLVVIVPHGTTRLSNELAAHRRTIVRPSGWVVLSLALRCDDFPLAEHIEELTGQLHARVTGDRPMGEVARLARLLGEARRSAPRGSAASWCAAALADLHDLAARAASAFGDLSDGRARALLFTTAMLSGTRPEALHAASEELLKEVGHPEDHRPLLEQEDLAQRFVSIRAFPRDDGTVAFETADYAAAVRTHFWRHLPGMRPAFRAWVDRSVRLLDLTSYERDTLIACCAEQCLAAGQYEPLLALAQEWAGDGPPRLVQAAIQILGHGLSDAGAGRTFRQRVYDWATDARVPSGLAGALVSVSAEVIASTHPDQALVRLHHLARRAPDGEDGARVRLLTLALAEPRLHRLLLVRLADDLSRHRWLADVSLFRACAAPGLLLAPATDGRPVLEAQGLRVHVAGAWRALLAHRPETEWLPLAEEWMTAAGRTAAHQDILLDLLVRAAEPSPAALARLYTLSLRHRYAQRLRRKIDAAQGFKTVPSSF</sequence>
<evidence type="ECO:0000313" key="2">
    <source>
        <dbReference type="EMBL" id="CCA54361.1"/>
    </source>
</evidence>
<evidence type="ECO:0000313" key="3">
    <source>
        <dbReference type="Proteomes" id="UP000006854"/>
    </source>
</evidence>
<dbReference type="OrthoDB" id="3848913at2"/>
<evidence type="ECO:0000256" key="1">
    <source>
        <dbReference type="SAM" id="MobiDB-lite"/>
    </source>
</evidence>
<reference evidence="2 3" key="1">
    <citation type="journal article" date="2011" name="BMC Genomics">
        <title>Genome-wide analysis of the role of GlnR in Streptomyces venezuelae provides new insights into global nitrogen regulation in actinomycetes.</title>
        <authorList>
            <person name="Pullan S.T."/>
            <person name="Bibb M.J."/>
            <person name="Merrick M."/>
        </authorList>
    </citation>
    <scope>NUCLEOTIDE SEQUENCE [LARGE SCALE GENOMIC DNA]</scope>
    <source>
        <strain evidence="2">ATCC 10712</strain>
    </source>
</reference>
<dbReference type="RefSeq" id="WP_015032280.1">
    <property type="nucleotide sequence ID" value="NC_018750.1"/>
</dbReference>
<keyword evidence="3" id="KW-1185">Reference proteome</keyword>
<dbReference type="AlphaFoldDB" id="F2RCK3"/>
<dbReference type="STRING" id="953739.SVEN_1074"/>
<dbReference type="EMBL" id="FR845719">
    <property type="protein sequence ID" value="CCA54361.1"/>
    <property type="molecule type" value="Genomic_DNA"/>
</dbReference>
<organism evidence="2 3">
    <name type="scientific">Streptomyces venezuelae (strain ATCC 10712 / CBS 650.69 / DSM 40230 / JCM 4526 / NBRC 13096 / PD 04745)</name>
    <dbReference type="NCBI Taxonomy" id="953739"/>
    <lineage>
        <taxon>Bacteria</taxon>
        <taxon>Bacillati</taxon>
        <taxon>Actinomycetota</taxon>
        <taxon>Actinomycetes</taxon>
        <taxon>Kitasatosporales</taxon>
        <taxon>Streptomycetaceae</taxon>
        <taxon>Streptomyces</taxon>
    </lineage>
</organism>
<dbReference type="Proteomes" id="UP000006854">
    <property type="component" value="Chromosome"/>
</dbReference>
<dbReference type="eggNOG" id="ENOG502ZMWA">
    <property type="taxonomic scope" value="Bacteria"/>
</dbReference>
<protein>
    <submittedName>
        <fullName evidence="2">Uncharacterized protein</fullName>
    </submittedName>
</protein>
<feature type="region of interest" description="Disordered" evidence="1">
    <location>
        <begin position="1"/>
        <end position="26"/>
    </location>
</feature>
<dbReference type="HOGENOM" id="CLU_027198_0_0_11"/>
<dbReference type="KEGG" id="sve:SVEN_1074"/>